<accession>A0ABS7G469</accession>
<proteinExistence type="predicted"/>
<name>A0ABS7G469_9ACTN</name>
<comment type="caution">
    <text evidence="1">The sequence shown here is derived from an EMBL/GenBank/DDBJ whole genome shotgun (WGS) entry which is preliminary data.</text>
</comment>
<dbReference type="RefSeq" id="WP_220170747.1">
    <property type="nucleotide sequence ID" value="NZ_JAIBOA010000035.1"/>
</dbReference>
<sequence>MSEGPRSGAPRGRGAVRLRFTYEGRRPRLLSADRVDMPAPPTDELDGYEGRRGFWVEVRDPGGRTLHRRVMADPMDPTVEVFSAAPEATLRRVRAGRPRGAFTVVVPDLDGADHLALMGAPEGLDGLRTAGASAELARFPLGGGREAS</sequence>
<gene>
    <name evidence="1" type="ORF">K1Y72_34550</name>
</gene>
<organism evidence="1 2">
    <name type="scientific">Actinomadura parmotrematis</name>
    <dbReference type="NCBI Taxonomy" id="2864039"/>
    <lineage>
        <taxon>Bacteria</taxon>
        <taxon>Bacillati</taxon>
        <taxon>Actinomycetota</taxon>
        <taxon>Actinomycetes</taxon>
        <taxon>Streptosporangiales</taxon>
        <taxon>Thermomonosporaceae</taxon>
        <taxon>Actinomadura</taxon>
    </lineage>
</organism>
<evidence type="ECO:0000313" key="2">
    <source>
        <dbReference type="Proteomes" id="UP000774570"/>
    </source>
</evidence>
<protein>
    <submittedName>
        <fullName evidence="1">Uncharacterized protein</fullName>
    </submittedName>
</protein>
<dbReference type="Proteomes" id="UP000774570">
    <property type="component" value="Unassembled WGS sequence"/>
</dbReference>
<keyword evidence="2" id="KW-1185">Reference proteome</keyword>
<dbReference type="EMBL" id="JAIBOA010000035">
    <property type="protein sequence ID" value="MBW8487518.1"/>
    <property type="molecule type" value="Genomic_DNA"/>
</dbReference>
<evidence type="ECO:0000313" key="1">
    <source>
        <dbReference type="EMBL" id="MBW8487518.1"/>
    </source>
</evidence>
<reference evidence="1 2" key="1">
    <citation type="submission" date="2021-07" db="EMBL/GenBank/DDBJ databases">
        <title>Actinomadura sp. PM05-2 isolated from lichen.</title>
        <authorList>
            <person name="Somphong A."/>
            <person name="Phongsopitanun W."/>
            <person name="Tanasupawat S."/>
            <person name="Peongsungnone V."/>
        </authorList>
    </citation>
    <scope>NUCLEOTIDE SEQUENCE [LARGE SCALE GENOMIC DNA]</scope>
    <source>
        <strain evidence="1 2">PM05-2</strain>
    </source>
</reference>